<feature type="coiled-coil region" evidence="1">
    <location>
        <begin position="247"/>
        <end position="323"/>
    </location>
</feature>
<keyword evidence="3" id="KW-1185">Reference proteome</keyword>
<feature type="coiled-coil region" evidence="1">
    <location>
        <begin position="488"/>
        <end position="602"/>
    </location>
</feature>
<evidence type="ECO:0000256" key="2">
    <source>
        <dbReference type="SAM" id="MobiDB-lite"/>
    </source>
</evidence>
<keyword evidence="1" id="KW-0175">Coiled coil</keyword>
<proteinExistence type="predicted"/>
<dbReference type="RefSeq" id="XP_002730890.2">
    <property type="nucleotide sequence ID" value="XM_002730844.2"/>
</dbReference>
<dbReference type="Proteomes" id="UP000694865">
    <property type="component" value="Unplaced"/>
</dbReference>
<feature type="coiled-coil region" evidence="1">
    <location>
        <begin position="359"/>
        <end position="446"/>
    </location>
</feature>
<gene>
    <name evidence="4" type="primary">LOC100377810</name>
</gene>
<reference evidence="4" key="1">
    <citation type="submission" date="2025-08" db="UniProtKB">
        <authorList>
            <consortium name="RefSeq"/>
        </authorList>
    </citation>
    <scope>IDENTIFICATION</scope>
    <source>
        <tissue evidence="4">Testes</tissue>
    </source>
</reference>
<sequence>MSAVASDQSRINNQSKNNNKNITLITMDSSLDISGESMFPTPRHDTSPVREGRQTLSESRRSPAYDGLSAYRRSPSPALEEARTKEQIRQLKSQVKQLQTENNAEMETSAQLRRRINQLERDKVELTSTSNDETSKLQSQVAKLRSQVEKGEAIKQTLEYELTLAKKNVSQEQRLAADREMDLNSVIAANKERVAVLCDEVEDLQRKLERNMTSTSDEAHKLRKIIDEKDAVIAKCYAEQDYLQAEKDRLEIVIQEKDGETDDAEQKISSLEMERNTQSETVRRQLGDLEYAAEKEDRLKKDLEVAVNRIKSLEENIEAERAAHLESKFNSEIVQLRVRDLEGALEVEKSARSESTVNADLLNSQLRELESLYEEERKNAKNLKAQLDKVSKEYETVKKQLTHEIDDKSSMISNLSKQLELHQKNFNELKDELNKAKKRQVYLEETYGGSMRELELLLHNFQVDGKKKSATAVRKAHKDKPLTPSLVLETLRHTLMDYQNRLDATSTELSKMKTLCEKLTAECDSYKEMTWSRNKTVEQVQKRLNTTNKELERVRSEFSESETKVAALKVDLQRAKNSSEKNKNKVQELNEEMSRIVKYQRNDEENKRIFLHGLYQRIIAGRVVFDKSEPSVSKFTWDDLSTTVQEQVSSMMTSMNRTQEQADQAWEKLRHTGTLREGLESECVEMRNMLSQLQHEHSALLSTCALLIGALIPLYNRASALTNQRNLLEEQISHCDDFKRQARVLVETLSQELECTDEKPLESEQRRRHPALTFRSGAIAVMAANRLNHFVRSSKQLFTSYDLPGNMTSTIVCVTGVEDTQTKFTGVGLESSHSESGTENKTIDWLTNPELLRNILDSVSDLQELVNKTSIDGFCIVYSALHEMLIKIDKPFDQKLEATSATIQHTVPSERFDTICQELSNALQREQQAQELLNEQSSQLEELSLRLNELTTEDLERNVTINEAVKNLSEAKMELRRKEQSLRQLNRHLSQLESDKKQMHESVFDAENSIRQAARLLVMKPSFELKICLNMFCSDNLMPSELGDGMKMGPAMLASQSVVAAVTDIEQALMSRVSVLENEITSNKKHVETLKKELSAACKREYEEVDFLGNERPRFDRNGYEMPSERSFGKPRPLYEPDRSYMEDFAPLREEVDQSAYSARKTVSPRHHYRSMSQPSSRSALHLSPSPRRPTRRRLSHEFPYAGGN</sequence>
<feature type="coiled-coil region" evidence="1">
    <location>
        <begin position="916"/>
        <end position="1002"/>
    </location>
</feature>
<feature type="compositionally biased region" description="Basic and acidic residues" evidence="2">
    <location>
        <begin position="42"/>
        <end position="63"/>
    </location>
</feature>
<feature type="region of interest" description="Disordered" evidence="2">
    <location>
        <begin position="1"/>
        <end position="81"/>
    </location>
</feature>
<evidence type="ECO:0000256" key="1">
    <source>
        <dbReference type="SAM" id="Coils"/>
    </source>
</evidence>
<accession>A0ABM0GIZ8</accession>
<dbReference type="PANTHER" id="PTHR37476:SF1">
    <property type="entry name" value="COILED-COIL DOMAIN-CONTAINING PROTEIN 171"/>
    <property type="match status" value="1"/>
</dbReference>
<feature type="region of interest" description="Disordered" evidence="2">
    <location>
        <begin position="1116"/>
        <end position="1136"/>
    </location>
</feature>
<organism evidence="3 4">
    <name type="scientific">Saccoglossus kowalevskii</name>
    <name type="common">Acorn worm</name>
    <dbReference type="NCBI Taxonomy" id="10224"/>
    <lineage>
        <taxon>Eukaryota</taxon>
        <taxon>Metazoa</taxon>
        <taxon>Hemichordata</taxon>
        <taxon>Enteropneusta</taxon>
        <taxon>Harrimaniidae</taxon>
        <taxon>Saccoglossus</taxon>
    </lineage>
</organism>
<feature type="compositionally biased region" description="Polar residues" evidence="2">
    <location>
        <begin position="23"/>
        <end position="32"/>
    </location>
</feature>
<name>A0ABM0GIZ8_SACKO</name>
<feature type="region of interest" description="Disordered" evidence="2">
    <location>
        <begin position="1152"/>
        <end position="1205"/>
    </location>
</feature>
<evidence type="ECO:0000313" key="3">
    <source>
        <dbReference type="Proteomes" id="UP000694865"/>
    </source>
</evidence>
<dbReference type="PANTHER" id="PTHR37476">
    <property type="entry name" value="COILED-COIL DOMAIN-CONTAINING PROTEIN 171"/>
    <property type="match status" value="1"/>
</dbReference>
<feature type="coiled-coil region" evidence="1">
    <location>
        <begin position="81"/>
        <end position="129"/>
    </location>
</feature>
<feature type="compositionally biased region" description="Low complexity" evidence="2">
    <location>
        <begin position="8"/>
        <end position="22"/>
    </location>
</feature>
<feature type="coiled-coil region" evidence="1">
    <location>
        <begin position="187"/>
        <end position="218"/>
    </location>
</feature>
<evidence type="ECO:0000313" key="4">
    <source>
        <dbReference type="RefSeq" id="XP_002730890.2"/>
    </source>
</evidence>
<protein>
    <submittedName>
        <fullName evidence="4">Coiled-coil domain-containing protein 171-like</fullName>
    </submittedName>
</protein>
<dbReference type="GeneID" id="100377810"/>